<protein>
    <recommendedName>
        <fullName evidence="3">Uncharacterized oxidoreductase YghA</fullName>
    </recommendedName>
</protein>
<dbReference type="PANTHER" id="PTHR48107">
    <property type="entry name" value="NADPH-DEPENDENT ALDEHYDE REDUCTASE-LIKE PROTEIN, CHLOROPLASTIC-RELATED"/>
    <property type="match status" value="1"/>
</dbReference>
<dbReference type="PANTHER" id="PTHR48107:SF16">
    <property type="entry name" value="NADPH-DEPENDENT ALDEHYDE REDUCTASE 1, CHLOROPLASTIC"/>
    <property type="match status" value="1"/>
</dbReference>
<keyword evidence="2" id="KW-0560">Oxidoreductase</keyword>
<reference evidence="5" key="2">
    <citation type="submission" date="2020-09" db="EMBL/GenBank/DDBJ databases">
        <authorList>
            <person name="Sun Q."/>
            <person name="Kim S."/>
        </authorList>
    </citation>
    <scope>NUCLEOTIDE SEQUENCE</scope>
    <source>
        <strain evidence="5">KCTC 12988</strain>
    </source>
</reference>
<dbReference type="Gene3D" id="3.40.50.720">
    <property type="entry name" value="NAD(P)-binding Rossmann-like Domain"/>
    <property type="match status" value="1"/>
</dbReference>
<dbReference type="RefSeq" id="WP_189567729.1">
    <property type="nucleotide sequence ID" value="NZ_BMXI01000003.1"/>
</dbReference>
<dbReference type="EMBL" id="BMXI01000003">
    <property type="protein sequence ID" value="GHC45749.1"/>
    <property type="molecule type" value="Genomic_DNA"/>
</dbReference>
<sequence>MIAQPELKDPKDLHPKPDFPRQPQERPGLAQDMTPTPDHGEESYKGYGRLKGRKALVTGGDSGIGRAAVIAFAREGADVAFNYLESESEDAKQVVKLIEDAGRKAVALPGDIADEEFCKKLVADAHEALGGLDILVNNAGRQTFQKTIDELTTEQFDNTFKVNVYAPFWISKAAIPLMPPGSTIINTASSQSFSPSAMLLDYAQTKACNVTFTKALAQQVMDKGIRVNAVAPGPFWTALQSSGGQPQDNVTEFGSSTLFDRPGQPVEIAPIYVLLASQDSSYMTGEVVGATGGKTPY</sequence>
<dbReference type="Proteomes" id="UP000644507">
    <property type="component" value="Unassembled WGS sequence"/>
</dbReference>
<comment type="similarity">
    <text evidence="1">Belongs to the short-chain dehydrogenases/reductases (SDR) family.</text>
</comment>
<dbReference type="PRINTS" id="PR00080">
    <property type="entry name" value="SDRFAMILY"/>
</dbReference>
<organism evidence="5 6">
    <name type="scientific">Roseibacillus persicicus</name>
    <dbReference type="NCBI Taxonomy" id="454148"/>
    <lineage>
        <taxon>Bacteria</taxon>
        <taxon>Pseudomonadati</taxon>
        <taxon>Verrucomicrobiota</taxon>
        <taxon>Verrucomicrobiia</taxon>
        <taxon>Verrucomicrobiales</taxon>
        <taxon>Verrucomicrobiaceae</taxon>
        <taxon>Roseibacillus</taxon>
    </lineage>
</organism>
<evidence type="ECO:0000256" key="4">
    <source>
        <dbReference type="SAM" id="MobiDB-lite"/>
    </source>
</evidence>
<evidence type="ECO:0000256" key="2">
    <source>
        <dbReference type="ARBA" id="ARBA00023002"/>
    </source>
</evidence>
<dbReference type="AlphaFoldDB" id="A0A918THR8"/>
<dbReference type="FunFam" id="3.40.50.720:FF:000097">
    <property type="entry name" value="SDR family oxidoreductase"/>
    <property type="match status" value="1"/>
</dbReference>
<reference evidence="5" key="1">
    <citation type="journal article" date="2014" name="Int. J. Syst. Evol. Microbiol.">
        <title>Complete genome sequence of Corynebacterium casei LMG S-19264T (=DSM 44701T), isolated from a smear-ripened cheese.</title>
        <authorList>
            <consortium name="US DOE Joint Genome Institute (JGI-PGF)"/>
            <person name="Walter F."/>
            <person name="Albersmeier A."/>
            <person name="Kalinowski J."/>
            <person name="Ruckert C."/>
        </authorList>
    </citation>
    <scope>NUCLEOTIDE SEQUENCE</scope>
    <source>
        <strain evidence="5">KCTC 12988</strain>
    </source>
</reference>
<feature type="region of interest" description="Disordered" evidence="4">
    <location>
        <begin position="1"/>
        <end position="47"/>
    </location>
</feature>
<evidence type="ECO:0000313" key="5">
    <source>
        <dbReference type="EMBL" id="GHC45749.1"/>
    </source>
</evidence>
<comment type="caution">
    <text evidence="5">The sequence shown here is derived from an EMBL/GenBank/DDBJ whole genome shotgun (WGS) entry which is preliminary data.</text>
</comment>
<dbReference type="GO" id="GO:0016614">
    <property type="term" value="F:oxidoreductase activity, acting on CH-OH group of donors"/>
    <property type="evidence" value="ECO:0007669"/>
    <property type="project" value="UniProtKB-ARBA"/>
</dbReference>
<keyword evidence="6" id="KW-1185">Reference proteome</keyword>
<evidence type="ECO:0000256" key="3">
    <source>
        <dbReference type="ARBA" id="ARBA00067437"/>
    </source>
</evidence>
<dbReference type="InterPro" id="IPR002347">
    <property type="entry name" value="SDR_fam"/>
</dbReference>
<gene>
    <name evidence="5" type="ORF">GCM10007100_08950</name>
</gene>
<dbReference type="InterPro" id="IPR036291">
    <property type="entry name" value="NAD(P)-bd_dom_sf"/>
</dbReference>
<evidence type="ECO:0000256" key="1">
    <source>
        <dbReference type="ARBA" id="ARBA00006484"/>
    </source>
</evidence>
<dbReference type="Pfam" id="PF13561">
    <property type="entry name" value="adh_short_C2"/>
    <property type="match status" value="1"/>
</dbReference>
<feature type="compositionally biased region" description="Basic and acidic residues" evidence="4">
    <location>
        <begin position="1"/>
        <end position="19"/>
    </location>
</feature>
<dbReference type="PRINTS" id="PR00081">
    <property type="entry name" value="GDHRDH"/>
</dbReference>
<accession>A0A918THR8</accession>
<dbReference type="NCBIfam" id="NF004782">
    <property type="entry name" value="PRK06128.1"/>
    <property type="match status" value="1"/>
</dbReference>
<name>A0A918THR8_9BACT</name>
<proteinExistence type="inferred from homology"/>
<evidence type="ECO:0000313" key="6">
    <source>
        <dbReference type="Proteomes" id="UP000644507"/>
    </source>
</evidence>
<dbReference type="SUPFAM" id="SSF51735">
    <property type="entry name" value="NAD(P)-binding Rossmann-fold domains"/>
    <property type="match status" value="1"/>
</dbReference>